<proteinExistence type="predicted"/>
<dbReference type="KEGG" id="melm:C7H73_08865"/>
<gene>
    <name evidence="1" type="ORF">C7H73_08865</name>
</gene>
<accession>A0A2P1NL54</accession>
<dbReference type="InterPro" id="IPR010260">
    <property type="entry name" value="AlpA"/>
</dbReference>
<dbReference type="RefSeq" id="WP_106846310.1">
    <property type="nucleotide sequence ID" value="NZ_CP027792.1"/>
</dbReference>
<name>A0A2P1NL54_9BURK</name>
<keyword evidence="2" id="KW-1185">Reference proteome</keyword>
<dbReference type="EMBL" id="CP027792">
    <property type="protein sequence ID" value="AVP57757.1"/>
    <property type="molecule type" value="Genomic_DNA"/>
</dbReference>
<dbReference type="OrthoDB" id="8527558at2"/>
<protein>
    <submittedName>
        <fullName evidence="1">Transcriptional regulator</fullName>
    </submittedName>
</protein>
<dbReference type="AlphaFoldDB" id="A0A2P1NL54"/>
<sequence length="81" mass="8969">MQPATTQPRHKRAPLQSVYALQIEEALLKIQTVIEVTGLSESTIRRRVAEGKFPAPVKDGTRCTRWVAGQVSNWLRAKGAA</sequence>
<reference evidence="2" key="1">
    <citation type="submission" date="2018-03" db="EMBL/GenBank/DDBJ databases">
        <title>Genome sequencing of Melaminivora sp. strain SC2-7.</title>
        <authorList>
            <person name="Kim S.-J."/>
            <person name="Heo J."/>
            <person name="Ahn J.-H."/>
            <person name="Kwon S.-W."/>
        </authorList>
    </citation>
    <scope>NUCLEOTIDE SEQUENCE [LARGE SCALE GENOMIC DNA]</scope>
    <source>
        <strain evidence="2">SC2-7</strain>
    </source>
</reference>
<evidence type="ECO:0000313" key="2">
    <source>
        <dbReference type="Proteomes" id="UP000241829"/>
    </source>
</evidence>
<dbReference type="Proteomes" id="UP000241829">
    <property type="component" value="Chromosome"/>
</dbReference>
<organism evidence="1 2">
    <name type="scientific">Pulveribacter suum</name>
    <dbReference type="NCBI Taxonomy" id="2116657"/>
    <lineage>
        <taxon>Bacteria</taxon>
        <taxon>Pseudomonadati</taxon>
        <taxon>Pseudomonadota</taxon>
        <taxon>Betaproteobacteria</taxon>
        <taxon>Burkholderiales</taxon>
        <taxon>Comamonadaceae</taxon>
        <taxon>Pulveribacter</taxon>
    </lineage>
</organism>
<evidence type="ECO:0000313" key="1">
    <source>
        <dbReference type="EMBL" id="AVP57757.1"/>
    </source>
</evidence>
<dbReference type="Gene3D" id="1.10.238.160">
    <property type="match status" value="1"/>
</dbReference>
<dbReference type="Pfam" id="PF05930">
    <property type="entry name" value="Phage_AlpA"/>
    <property type="match status" value="1"/>
</dbReference>